<dbReference type="Proteomes" id="UP000245699">
    <property type="component" value="Unassembled WGS sequence"/>
</dbReference>
<keyword evidence="2" id="KW-1185">Reference proteome</keyword>
<protein>
    <submittedName>
        <fullName evidence="1">Uncharacterized protein</fullName>
    </submittedName>
</protein>
<name>A0A2T9XXK4_9FUNG</name>
<reference evidence="1 2" key="1">
    <citation type="journal article" date="2018" name="MBio">
        <title>Comparative Genomics Reveals the Core Gene Toolbox for the Fungus-Insect Symbiosis.</title>
        <authorList>
            <person name="Wang Y."/>
            <person name="Stata M."/>
            <person name="Wang W."/>
            <person name="Stajich J.E."/>
            <person name="White M.M."/>
            <person name="Moncalvo J.M."/>
        </authorList>
    </citation>
    <scope>NUCLEOTIDE SEQUENCE [LARGE SCALE GENOMIC DNA]</scope>
    <source>
        <strain evidence="1 2">AUS-77-4</strain>
    </source>
</reference>
<dbReference type="EMBL" id="MBFT01001226">
    <property type="protein sequence ID" value="PVU84826.1"/>
    <property type="molecule type" value="Genomic_DNA"/>
</dbReference>
<proteinExistence type="predicted"/>
<organism evidence="1 2">
    <name type="scientific">Furculomyces boomerangus</name>
    <dbReference type="NCBI Taxonomy" id="61424"/>
    <lineage>
        <taxon>Eukaryota</taxon>
        <taxon>Fungi</taxon>
        <taxon>Fungi incertae sedis</taxon>
        <taxon>Zoopagomycota</taxon>
        <taxon>Kickxellomycotina</taxon>
        <taxon>Harpellomycetes</taxon>
        <taxon>Harpellales</taxon>
        <taxon>Harpellaceae</taxon>
        <taxon>Furculomyces</taxon>
    </lineage>
</organism>
<comment type="caution">
    <text evidence="1">The sequence shown here is derived from an EMBL/GenBank/DDBJ whole genome shotgun (WGS) entry which is preliminary data.</text>
</comment>
<dbReference type="AlphaFoldDB" id="A0A2T9XXK4"/>
<sequence length="100" mass="11808">MKSLENINKETGLLSITQWNRIMDGRIPIRDIEFLSQKGTYSINDLLILSSKIYSNNQIVSLKYQGLNKEKYFGYEEQEKMQKMLKFTLANECRTYTNEL</sequence>
<evidence type="ECO:0000313" key="1">
    <source>
        <dbReference type="EMBL" id="PVU84826.1"/>
    </source>
</evidence>
<evidence type="ECO:0000313" key="2">
    <source>
        <dbReference type="Proteomes" id="UP000245699"/>
    </source>
</evidence>
<gene>
    <name evidence="1" type="ORF">BB559_007367</name>
</gene>
<accession>A0A2T9XXK4</accession>